<dbReference type="AlphaFoldDB" id="A0A6H1ZEG3"/>
<accession>A0A6H1ZEG3</accession>
<evidence type="ECO:0000313" key="2">
    <source>
        <dbReference type="EMBL" id="QJH96060.1"/>
    </source>
</evidence>
<dbReference type="InterPro" id="IPR001387">
    <property type="entry name" value="Cro/C1-type_HTH"/>
</dbReference>
<reference evidence="1" key="1">
    <citation type="submission" date="2020-03" db="EMBL/GenBank/DDBJ databases">
        <title>The deep terrestrial virosphere.</title>
        <authorList>
            <person name="Holmfeldt K."/>
            <person name="Nilsson E."/>
            <person name="Simone D."/>
            <person name="Lopez-Fernandez M."/>
            <person name="Wu X."/>
            <person name="de Brujin I."/>
            <person name="Lundin D."/>
            <person name="Andersson A."/>
            <person name="Bertilsson S."/>
            <person name="Dopson M."/>
        </authorList>
    </citation>
    <scope>NUCLEOTIDE SEQUENCE</scope>
    <source>
        <strain evidence="1">TM448A00285</strain>
        <strain evidence="2">TM448B00616</strain>
    </source>
</reference>
<dbReference type="CDD" id="cd00093">
    <property type="entry name" value="HTH_XRE"/>
    <property type="match status" value="1"/>
</dbReference>
<evidence type="ECO:0000313" key="1">
    <source>
        <dbReference type="EMBL" id="QJA45852.1"/>
    </source>
</evidence>
<dbReference type="EMBL" id="MT144638">
    <property type="protein sequence ID" value="QJH96060.1"/>
    <property type="molecule type" value="Genomic_DNA"/>
</dbReference>
<gene>
    <name evidence="1" type="ORF">TM448A00285_0030</name>
    <name evidence="2" type="ORF">TM448B00616_0022</name>
</gene>
<proteinExistence type="predicted"/>
<dbReference type="Gene3D" id="1.10.260.40">
    <property type="entry name" value="lambda repressor-like DNA-binding domains"/>
    <property type="match status" value="1"/>
</dbReference>
<name>A0A6H1ZEG3_9ZZZZ</name>
<sequence length="94" mass="10827">MTVAEITKEIMKGMELTQEQFAVALTQSLVNIHISRVSVSYWLNGKYEPELDFLFWVRMAHTDWRRKWANACLAAMLPEALELDTKGGLRLIEA</sequence>
<dbReference type="InterPro" id="IPR010982">
    <property type="entry name" value="Lambda_DNA-bd_dom_sf"/>
</dbReference>
<dbReference type="GO" id="GO:0003677">
    <property type="term" value="F:DNA binding"/>
    <property type="evidence" value="ECO:0007669"/>
    <property type="project" value="InterPro"/>
</dbReference>
<organism evidence="1">
    <name type="scientific">viral metagenome</name>
    <dbReference type="NCBI Taxonomy" id="1070528"/>
    <lineage>
        <taxon>unclassified sequences</taxon>
        <taxon>metagenomes</taxon>
        <taxon>organismal metagenomes</taxon>
    </lineage>
</organism>
<dbReference type="EMBL" id="MT143998">
    <property type="protein sequence ID" value="QJA45852.1"/>
    <property type="molecule type" value="Genomic_DNA"/>
</dbReference>
<protein>
    <submittedName>
        <fullName evidence="1">Uncharacterized protein</fullName>
    </submittedName>
</protein>